<keyword evidence="7" id="KW-1185">Reference proteome</keyword>
<proteinExistence type="predicted"/>
<evidence type="ECO:0000256" key="1">
    <source>
        <dbReference type="ARBA" id="ARBA00004141"/>
    </source>
</evidence>
<sequence>MSPLLTTIVDADTGDEEIQNHVRQEALYMVLESLRNVVVVVGEGSGSFLLSEHRGEKSNTYTVISGFITASAIVIGLSQAKYLLGYEIDRSSKILPLVKSIIAGADKETKEFRIKFDVLDYLLNWNSGFDCFSGQSMQGRMRILKEWNCSRH</sequence>
<evidence type="ECO:0000259" key="5">
    <source>
        <dbReference type="Pfam" id="PF00916"/>
    </source>
</evidence>
<dbReference type="Proteomes" id="UP001359559">
    <property type="component" value="Unassembled WGS sequence"/>
</dbReference>
<keyword evidence="2" id="KW-0812">Transmembrane</keyword>
<keyword evidence="3" id="KW-1133">Transmembrane helix</keyword>
<dbReference type="Pfam" id="PF00916">
    <property type="entry name" value="Sulfate_transp"/>
    <property type="match status" value="1"/>
</dbReference>
<protein>
    <recommendedName>
        <fullName evidence="5">SLC26A/SulP transporter domain-containing protein</fullName>
    </recommendedName>
</protein>
<reference evidence="6 7" key="1">
    <citation type="submission" date="2024-01" db="EMBL/GenBank/DDBJ databases">
        <title>The genomes of 5 underutilized Papilionoideae crops provide insights into root nodulation and disease resistance.</title>
        <authorList>
            <person name="Yuan L."/>
        </authorList>
    </citation>
    <scope>NUCLEOTIDE SEQUENCE [LARGE SCALE GENOMIC DNA]</scope>
    <source>
        <strain evidence="6">LY-2023</strain>
        <tissue evidence="6">Leaf</tissue>
    </source>
</reference>
<name>A0AAN9KPI2_CLITE</name>
<dbReference type="EMBL" id="JAYKXN010000001">
    <property type="protein sequence ID" value="KAK7320231.1"/>
    <property type="molecule type" value="Genomic_DNA"/>
</dbReference>
<evidence type="ECO:0000256" key="4">
    <source>
        <dbReference type="ARBA" id="ARBA00023136"/>
    </source>
</evidence>
<evidence type="ECO:0000313" key="6">
    <source>
        <dbReference type="EMBL" id="KAK7320231.1"/>
    </source>
</evidence>
<evidence type="ECO:0000256" key="2">
    <source>
        <dbReference type="ARBA" id="ARBA00022692"/>
    </source>
</evidence>
<keyword evidence="4" id="KW-0472">Membrane</keyword>
<comment type="subcellular location">
    <subcellularLocation>
        <location evidence="1">Membrane</location>
        <topology evidence="1">Multi-pass membrane protein</topology>
    </subcellularLocation>
</comment>
<organism evidence="6 7">
    <name type="scientific">Clitoria ternatea</name>
    <name type="common">Butterfly pea</name>
    <dbReference type="NCBI Taxonomy" id="43366"/>
    <lineage>
        <taxon>Eukaryota</taxon>
        <taxon>Viridiplantae</taxon>
        <taxon>Streptophyta</taxon>
        <taxon>Embryophyta</taxon>
        <taxon>Tracheophyta</taxon>
        <taxon>Spermatophyta</taxon>
        <taxon>Magnoliopsida</taxon>
        <taxon>eudicotyledons</taxon>
        <taxon>Gunneridae</taxon>
        <taxon>Pentapetalae</taxon>
        <taxon>rosids</taxon>
        <taxon>fabids</taxon>
        <taxon>Fabales</taxon>
        <taxon>Fabaceae</taxon>
        <taxon>Papilionoideae</taxon>
        <taxon>50 kb inversion clade</taxon>
        <taxon>NPAAA clade</taxon>
        <taxon>indigoferoid/millettioid clade</taxon>
        <taxon>Phaseoleae</taxon>
        <taxon>Clitoria</taxon>
    </lineage>
</organism>
<comment type="caution">
    <text evidence="6">The sequence shown here is derived from an EMBL/GenBank/DDBJ whole genome shotgun (WGS) entry which is preliminary data.</text>
</comment>
<feature type="domain" description="SLC26A/SulP transporter" evidence="5">
    <location>
        <begin position="61"/>
        <end position="107"/>
    </location>
</feature>
<dbReference type="AlphaFoldDB" id="A0AAN9KPI2"/>
<gene>
    <name evidence="6" type="ORF">RJT34_04967</name>
</gene>
<dbReference type="InterPro" id="IPR011547">
    <property type="entry name" value="SLC26A/SulP_dom"/>
</dbReference>
<dbReference type="GO" id="GO:0016020">
    <property type="term" value="C:membrane"/>
    <property type="evidence" value="ECO:0007669"/>
    <property type="project" value="UniProtKB-SubCell"/>
</dbReference>
<accession>A0AAN9KPI2</accession>
<evidence type="ECO:0000256" key="3">
    <source>
        <dbReference type="ARBA" id="ARBA00022989"/>
    </source>
</evidence>
<evidence type="ECO:0000313" key="7">
    <source>
        <dbReference type="Proteomes" id="UP001359559"/>
    </source>
</evidence>